<protein>
    <submittedName>
        <fullName evidence="1">Copper chaperone PCu(A)C</fullName>
    </submittedName>
</protein>
<dbReference type="Proteomes" id="UP000321249">
    <property type="component" value="Unassembled WGS sequence"/>
</dbReference>
<organism evidence="1 2">
    <name type="scientific">Allosphingosinicella ginsenosidimutans</name>
    <dbReference type="NCBI Taxonomy" id="1176539"/>
    <lineage>
        <taxon>Bacteria</taxon>
        <taxon>Pseudomonadati</taxon>
        <taxon>Pseudomonadota</taxon>
        <taxon>Alphaproteobacteria</taxon>
        <taxon>Sphingomonadales</taxon>
        <taxon>Sphingomonadaceae</taxon>
        <taxon>Allosphingosinicella</taxon>
    </lineage>
</organism>
<dbReference type="EMBL" id="VOQQ01000001">
    <property type="protein sequence ID" value="TXC62297.1"/>
    <property type="molecule type" value="Genomic_DNA"/>
</dbReference>
<keyword evidence="2" id="KW-1185">Reference proteome</keyword>
<dbReference type="Gene3D" id="2.60.40.1890">
    <property type="entry name" value="PCu(A)C copper chaperone"/>
    <property type="match status" value="1"/>
</dbReference>
<dbReference type="PANTHER" id="PTHR36302">
    <property type="entry name" value="BLR7088 PROTEIN"/>
    <property type="match status" value="1"/>
</dbReference>
<evidence type="ECO:0000313" key="2">
    <source>
        <dbReference type="Proteomes" id="UP000321249"/>
    </source>
</evidence>
<sequence length="148" mass="15190">MRSLVPALAVSLALAACHGAPETPHATVTGAVVTLPPIPDRPGVAYFMAETTQPTRLTGIASPAIGRIELHESMMQGNMSTMRPLAAVPVTPGTPTAFAPGGKHAMLYDIAPSVRAGGTVRLTFTFDGLPPVSVDAEVRDFGAGHAGH</sequence>
<reference evidence="1 2" key="1">
    <citation type="journal article" date="2015" name="J. Microbiol.">
        <title>Sphingosinicella ginsenosidimutans sp. nov., with ginsenoside converting activity.</title>
        <authorList>
            <person name="Kim J.K."/>
            <person name="Kang M.S."/>
            <person name="Park S.C."/>
            <person name="Kim K.M."/>
            <person name="Choi K."/>
            <person name="Yoon M.H."/>
            <person name="Im W.T."/>
        </authorList>
    </citation>
    <scope>NUCLEOTIDE SEQUENCE [LARGE SCALE GENOMIC DNA]</scope>
    <source>
        <strain evidence="1 2">BS-11</strain>
    </source>
</reference>
<dbReference type="InterPro" id="IPR007410">
    <property type="entry name" value="LpqE-like"/>
</dbReference>
<evidence type="ECO:0000313" key="1">
    <source>
        <dbReference type="EMBL" id="TXC62297.1"/>
    </source>
</evidence>
<dbReference type="Pfam" id="PF04314">
    <property type="entry name" value="PCuAC"/>
    <property type="match status" value="1"/>
</dbReference>
<dbReference type="PANTHER" id="PTHR36302:SF1">
    <property type="entry name" value="COPPER CHAPERONE PCU(A)C"/>
    <property type="match status" value="1"/>
</dbReference>
<dbReference type="RefSeq" id="WP_147041685.1">
    <property type="nucleotide sequence ID" value="NZ_BAABIR010000001.1"/>
</dbReference>
<gene>
    <name evidence="1" type="ORF">FRZ32_00675</name>
</gene>
<dbReference type="InterPro" id="IPR058248">
    <property type="entry name" value="Lxx211020-like"/>
</dbReference>
<proteinExistence type="predicted"/>
<comment type="caution">
    <text evidence="1">The sequence shown here is derived from an EMBL/GenBank/DDBJ whole genome shotgun (WGS) entry which is preliminary data.</text>
</comment>
<dbReference type="SUPFAM" id="SSF110087">
    <property type="entry name" value="DR1885-like metal-binding protein"/>
    <property type="match status" value="1"/>
</dbReference>
<dbReference type="OrthoDB" id="9796962at2"/>
<dbReference type="InterPro" id="IPR036182">
    <property type="entry name" value="PCuAC_sf"/>
</dbReference>
<accession>A0A5C6TNT4</accession>
<name>A0A5C6TNT4_9SPHN</name>
<dbReference type="AlphaFoldDB" id="A0A5C6TNT4"/>
<dbReference type="PROSITE" id="PS51257">
    <property type="entry name" value="PROKAR_LIPOPROTEIN"/>
    <property type="match status" value="1"/>
</dbReference>